<proteinExistence type="predicted"/>
<reference evidence="1 2" key="1">
    <citation type="submission" date="2023-03" db="EMBL/GenBank/DDBJ databases">
        <title>High recombination rates correlate with genetic variation in Cardiocondyla obscurior ants.</title>
        <authorList>
            <person name="Errbii M."/>
        </authorList>
    </citation>
    <scope>NUCLEOTIDE SEQUENCE [LARGE SCALE GENOMIC DNA]</scope>
    <source>
        <strain evidence="1">Alpha-2009</strain>
        <tissue evidence="1">Whole body</tissue>
    </source>
</reference>
<comment type="caution">
    <text evidence="1">The sequence shown here is derived from an EMBL/GenBank/DDBJ whole genome shotgun (WGS) entry which is preliminary data.</text>
</comment>
<organism evidence="1 2">
    <name type="scientific">Cardiocondyla obscurior</name>
    <dbReference type="NCBI Taxonomy" id="286306"/>
    <lineage>
        <taxon>Eukaryota</taxon>
        <taxon>Metazoa</taxon>
        <taxon>Ecdysozoa</taxon>
        <taxon>Arthropoda</taxon>
        <taxon>Hexapoda</taxon>
        <taxon>Insecta</taxon>
        <taxon>Pterygota</taxon>
        <taxon>Neoptera</taxon>
        <taxon>Endopterygota</taxon>
        <taxon>Hymenoptera</taxon>
        <taxon>Apocrita</taxon>
        <taxon>Aculeata</taxon>
        <taxon>Formicoidea</taxon>
        <taxon>Formicidae</taxon>
        <taxon>Myrmicinae</taxon>
        <taxon>Cardiocondyla</taxon>
    </lineage>
</organism>
<dbReference type="AlphaFoldDB" id="A0AAW2G7P6"/>
<keyword evidence="2" id="KW-1185">Reference proteome</keyword>
<protein>
    <submittedName>
        <fullName evidence="1">Uncharacterized protein</fullName>
    </submittedName>
</protein>
<sequence length="87" mass="10414">MYRCVALFPKIISPAIQKQVKRMSESKMQLRVYFFLNRCAINSPTIYTDNYRSRDPFVKVVLSRRMVKGGEEWHIYIYVFGQQNRMA</sequence>
<dbReference type="Proteomes" id="UP001430953">
    <property type="component" value="Unassembled WGS sequence"/>
</dbReference>
<dbReference type="EMBL" id="JADYXP020000005">
    <property type="protein sequence ID" value="KAL0123635.1"/>
    <property type="molecule type" value="Genomic_DNA"/>
</dbReference>
<name>A0AAW2G7P6_9HYME</name>
<accession>A0AAW2G7P6</accession>
<gene>
    <name evidence="1" type="ORF">PUN28_005864</name>
</gene>
<evidence type="ECO:0000313" key="2">
    <source>
        <dbReference type="Proteomes" id="UP001430953"/>
    </source>
</evidence>
<evidence type="ECO:0000313" key="1">
    <source>
        <dbReference type="EMBL" id="KAL0123635.1"/>
    </source>
</evidence>